<keyword evidence="7" id="KW-1185">Reference proteome</keyword>
<dbReference type="CDD" id="cd02440">
    <property type="entry name" value="AdoMet_MTases"/>
    <property type="match status" value="1"/>
</dbReference>
<evidence type="ECO:0000256" key="1">
    <source>
        <dbReference type="ARBA" id="ARBA00022553"/>
    </source>
</evidence>
<dbReference type="InterPro" id="IPR029063">
    <property type="entry name" value="SAM-dependent_MTases_sf"/>
</dbReference>
<dbReference type="Proteomes" id="UP000199103">
    <property type="component" value="Chromosome I"/>
</dbReference>
<dbReference type="PANTHER" id="PTHR32183:SF6">
    <property type="entry name" value="CYSTEINE SULFINATE DESULFINASE_CYSTEINE DESULFURASE AND RELATED ENZYMES"/>
    <property type="match status" value="1"/>
</dbReference>
<dbReference type="SUPFAM" id="SSF53335">
    <property type="entry name" value="S-adenosyl-L-methionine-dependent methyltransferases"/>
    <property type="match status" value="1"/>
</dbReference>
<dbReference type="Pfam" id="PF13649">
    <property type="entry name" value="Methyltransf_25"/>
    <property type="match status" value="1"/>
</dbReference>
<keyword evidence="4" id="KW-0949">S-adenosyl-L-methionine</keyword>
<dbReference type="GO" id="GO:0032259">
    <property type="term" value="P:methylation"/>
    <property type="evidence" value="ECO:0007669"/>
    <property type="project" value="UniProtKB-KW"/>
</dbReference>
<proteinExistence type="predicted"/>
<dbReference type="EMBL" id="LT629772">
    <property type="protein sequence ID" value="SDS62958.1"/>
    <property type="molecule type" value="Genomic_DNA"/>
</dbReference>
<dbReference type="STRING" id="630515.SAMN04489812_2499"/>
<evidence type="ECO:0000256" key="3">
    <source>
        <dbReference type="ARBA" id="ARBA00022679"/>
    </source>
</evidence>
<evidence type="ECO:0000256" key="4">
    <source>
        <dbReference type="ARBA" id="ARBA00022691"/>
    </source>
</evidence>
<reference evidence="6 7" key="1">
    <citation type="submission" date="2016-10" db="EMBL/GenBank/DDBJ databases">
        <authorList>
            <person name="de Groot N.N."/>
        </authorList>
    </citation>
    <scope>NUCLEOTIDE SEQUENCE [LARGE SCALE GENOMIC DNA]</scope>
    <source>
        <strain evidence="6 7">DSM 21800</strain>
    </source>
</reference>
<dbReference type="Gene3D" id="3.40.50.150">
    <property type="entry name" value="Vaccinia Virus protein VP39"/>
    <property type="match status" value="1"/>
</dbReference>
<dbReference type="InterPro" id="IPR041698">
    <property type="entry name" value="Methyltransf_25"/>
</dbReference>
<protein>
    <submittedName>
        <fullName evidence="6">Thiopurine S-methyltransferase (TPMT)</fullName>
    </submittedName>
</protein>
<feature type="domain" description="Methyltransferase" evidence="5">
    <location>
        <begin position="66"/>
        <end position="156"/>
    </location>
</feature>
<evidence type="ECO:0000256" key="2">
    <source>
        <dbReference type="ARBA" id="ARBA00022603"/>
    </source>
</evidence>
<accession>A0A1H1TRW4</accession>
<dbReference type="RefSeq" id="WP_091525186.1">
    <property type="nucleotide sequence ID" value="NZ_LT629772.1"/>
</dbReference>
<dbReference type="GO" id="GO:0008757">
    <property type="term" value="F:S-adenosylmethionine-dependent methyltransferase activity"/>
    <property type="evidence" value="ECO:0007669"/>
    <property type="project" value="InterPro"/>
</dbReference>
<dbReference type="AlphaFoldDB" id="A0A1H1TRW4"/>
<evidence type="ECO:0000313" key="6">
    <source>
        <dbReference type="EMBL" id="SDS62958.1"/>
    </source>
</evidence>
<name>A0A1H1TRW4_9ACTN</name>
<dbReference type="PROSITE" id="PS51585">
    <property type="entry name" value="SAM_MT_TPMT"/>
    <property type="match status" value="1"/>
</dbReference>
<dbReference type="InterPro" id="IPR008854">
    <property type="entry name" value="TPMT"/>
</dbReference>
<keyword evidence="2 6" id="KW-0489">Methyltransferase</keyword>
<evidence type="ECO:0000313" key="7">
    <source>
        <dbReference type="Proteomes" id="UP000199103"/>
    </source>
</evidence>
<keyword evidence="1" id="KW-0597">Phosphoprotein</keyword>
<gene>
    <name evidence="6" type="ORF">SAMN04489812_2499</name>
</gene>
<dbReference type="PANTHER" id="PTHR32183">
    <property type="match status" value="1"/>
</dbReference>
<evidence type="ECO:0000259" key="5">
    <source>
        <dbReference type="Pfam" id="PF13649"/>
    </source>
</evidence>
<keyword evidence="3 6" id="KW-0808">Transferase</keyword>
<sequence length="215" mass="23650">MDHGQQRMQQLATSAIADGRPLAWYDQLYAEAGEVPWDHREPTPYLVEWLAERFPGDPPRGRAVVVGCAFGDDAELVARHGFTTTAFDISSSAIRAAQRRHPDSPVHYCRADLLDLPADWDRHFDLVIECTTLQCLPPQLHREAAGGIASLCAPGGMILVVARVPTPDDPPGPPWLLTEDEVRDVATDGVDLINLARLPMRGGERWVAELTRSTG</sequence>
<organism evidence="6 7">
    <name type="scientific">Microlunatus soli</name>
    <dbReference type="NCBI Taxonomy" id="630515"/>
    <lineage>
        <taxon>Bacteria</taxon>
        <taxon>Bacillati</taxon>
        <taxon>Actinomycetota</taxon>
        <taxon>Actinomycetes</taxon>
        <taxon>Propionibacteriales</taxon>
        <taxon>Propionibacteriaceae</taxon>
        <taxon>Microlunatus</taxon>
    </lineage>
</organism>